<dbReference type="AlphaFoldDB" id="L7UKF6"/>
<dbReference type="HOGENOM" id="CLU_024927_5_1_7"/>
<accession>L7UKF6</accession>
<dbReference type="GO" id="GO:0032259">
    <property type="term" value="P:methylation"/>
    <property type="evidence" value="ECO:0007669"/>
    <property type="project" value="UniProtKB-KW"/>
</dbReference>
<dbReference type="Gene3D" id="3.40.50.150">
    <property type="entry name" value="Vaccinia Virus protein VP39"/>
    <property type="match status" value="1"/>
</dbReference>
<dbReference type="GO" id="GO:0005737">
    <property type="term" value="C:cytoplasm"/>
    <property type="evidence" value="ECO:0007669"/>
    <property type="project" value="TreeGrafter"/>
</dbReference>
<evidence type="ECO:0000313" key="6">
    <source>
        <dbReference type="EMBL" id="AGC46914.1"/>
    </source>
</evidence>
<dbReference type="OrthoDB" id="9800801at2"/>
<dbReference type="RefSeq" id="WP_015351170.1">
    <property type="nucleotide sequence ID" value="NC_020126.1"/>
</dbReference>
<name>L7UKF6_MYXSD</name>
<protein>
    <recommendedName>
        <fullName evidence="4">Methyltransferase</fullName>
        <ecNumber evidence="4">2.1.1.-</ecNumber>
    </recommendedName>
</protein>
<dbReference type="EMBL" id="CP004025">
    <property type="protein sequence ID" value="AGC46914.1"/>
    <property type="molecule type" value="Genomic_DNA"/>
</dbReference>
<dbReference type="GO" id="GO:0008170">
    <property type="term" value="F:N-methyltransferase activity"/>
    <property type="evidence" value="ECO:0007669"/>
    <property type="project" value="InterPro"/>
</dbReference>
<proteinExistence type="inferred from homology"/>
<dbReference type="STRING" id="1278073.MYSTI_05637"/>
<dbReference type="REBASE" id="59001">
    <property type="entry name" value="M.Mst14675ORF5637P"/>
</dbReference>
<sequence length="293" mass="32248">MFAEAAAQNLKVVRRSLSENVHAKGDAWTLLRGDSLELLQQFEPQTFDMIFADPPYFLSNGGTTCKGGKRVSVQKGNWDVSRGVEEDHAFTTAWLAACQRLLKPTGTLWVSGTQHVIFNAGFAMQKLGYKLLNTVTWFKPNASPNLACRYFTHSTELLIWASPKSGGKLQHVFNYSKMKADNGGKQMRDAWVLPPSGDAEVTADGEGRLWTLTVPRGGEEKAFGSHPTQKPVALLERIIEASTPEDALILDPFNGSGTTGVAALKLNRRYVGIDMDAKYLELSEKRLKAVSSK</sequence>
<dbReference type="InterPro" id="IPR002941">
    <property type="entry name" value="DNA_methylase_N4/N6"/>
</dbReference>
<comment type="similarity">
    <text evidence="1 4">Belongs to the N(4)/N(6)-methyltransferase family.</text>
</comment>
<dbReference type="Proteomes" id="UP000011131">
    <property type="component" value="Chromosome"/>
</dbReference>
<evidence type="ECO:0000256" key="3">
    <source>
        <dbReference type="ARBA" id="ARBA00022679"/>
    </source>
</evidence>
<dbReference type="InterPro" id="IPR002052">
    <property type="entry name" value="DNA_methylase_N6_adenine_CS"/>
</dbReference>
<gene>
    <name evidence="6" type="ordered locus">MYSTI_05637</name>
</gene>
<dbReference type="PATRIC" id="fig|1278073.3.peg.5717"/>
<dbReference type="PANTHER" id="PTHR13370:SF3">
    <property type="entry name" value="TRNA (GUANINE(10)-N2)-METHYLTRANSFERASE HOMOLOG"/>
    <property type="match status" value="1"/>
</dbReference>
<dbReference type="KEGG" id="msd:MYSTI_05637"/>
<keyword evidence="2 6" id="KW-0489">Methyltransferase</keyword>
<evidence type="ECO:0000256" key="1">
    <source>
        <dbReference type="ARBA" id="ARBA00006594"/>
    </source>
</evidence>
<evidence type="ECO:0000259" key="5">
    <source>
        <dbReference type="Pfam" id="PF01555"/>
    </source>
</evidence>
<feature type="domain" description="DNA methylase N-4/N-6" evidence="5">
    <location>
        <begin position="48"/>
        <end position="285"/>
    </location>
</feature>
<dbReference type="GO" id="GO:0003677">
    <property type="term" value="F:DNA binding"/>
    <property type="evidence" value="ECO:0007669"/>
    <property type="project" value="InterPro"/>
</dbReference>
<dbReference type="EC" id="2.1.1.-" evidence="4"/>
<dbReference type="eggNOG" id="COG0863">
    <property type="taxonomic scope" value="Bacteria"/>
</dbReference>
<dbReference type="PROSITE" id="PS00092">
    <property type="entry name" value="N6_MTASE"/>
    <property type="match status" value="1"/>
</dbReference>
<dbReference type="Pfam" id="PF01555">
    <property type="entry name" value="N6_N4_Mtase"/>
    <property type="match status" value="1"/>
</dbReference>
<dbReference type="SUPFAM" id="SSF53335">
    <property type="entry name" value="S-adenosyl-L-methionine-dependent methyltransferases"/>
    <property type="match status" value="1"/>
</dbReference>
<evidence type="ECO:0000313" key="7">
    <source>
        <dbReference type="Proteomes" id="UP000011131"/>
    </source>
</evidence>
<keyword evidence="3 6" id="KW-0808">Transferase</keyword>
<evidence type="ECO:0000256" key="2">
    <source>
        <dbReference type="ARBA" id="ARBA00022603"/>
    </source>
</evidence>
<dbReference type="InterPro" id="IPR029063">
    <property type="entry name" value="SAM-dependent_MTases_sf"/>
</dbReference>
<dbReference type="PANTHER" id="PTHR13370">
    <property type="entry name" value="RNA METHYLASE-RELATED"/>
    <property type="match status" value="1"/>
</dbReference>
<organism evidence="6 7">
    <name type="scientific">Myxococcus stipitatus (strain DSM 14675 / JCM 12634 / Mx s8)</name>
    <dbReference type="NCBI Taxonomy" id="1278073"/>
    <lineage>
        <taxon>Bacteria</taxon>
        <taxon>Pseudomonadati</taxon>
        <taxon>Myxococcota</taxon>
        <taxon>Myxococcia</taxon>
        <taxon>Myxococcales</taxon>
        <taxon>Cystobacterineae</taxon>
        <taxon>Myxococcaceae</taxon>
        <taxon>Myxococcus</taxon>
    </lineage>
</organism>
<keyword evidence="7" id="KW-1185">Reference proteome</keyword>
<reference evidence="6 7" key="1">
    <citation type="journal article" date="2013" name="Genome Announc.">
        <title>Complete genome sequence of Myxococcus stipitatus strain DSM 14675, a fruiting myxobacterium.</title>
        <authorList>
            <person name="Huntley S."/>
            <person name="Kneip S."/>
            <person name="Treuner-Lange A."/>
            <person name="Sogaard-Andersen L."/>
        </authorList>
    </citation>
    <scope>NUCLEOTIDE SEQUENCE [LARGE SCALE GENOMIC DNA]</scope>
    <source>
        <strain evidence="7">DSM 14675 / JCM 12634 / Mx s8</strain>
    </source>
</reference>
<dbReference type="PRINTS" id="PR00508">
    <property type="entry name" value="S21N4MTFRASE"/>
</dbReference>
<dbReference type="InterPro" id="IPR001091">
    <property type="entry name" value="RM_Methyltransferase"/>
</dbReference>
<evidence type="ECO:0000256" key="4">
    <source>
        <dbReference type="RuleBase" id="RU362026"/>
    </source>
</evidence>
<dbReference type="eggNOG" id="COG4123">
    <property type="taxonomic scope" value="Bacteria"/>
</dbReference>